<dbReference type="GO" id="GO:0004615">
    <property type="term" value="F:phosphomannomutase activity"/>
    <property type="evidence" value="ECO:0007669"/>
    <property type="project" value="TreeGrafter"/>
</dbReference>
<evidence type="ECO:0000313" key="13">
    <source>
        <dbReference type="Proteomes" id="UP000273898"/>
    </source>
</evidence>
<dbReference type="GO" id="GO:0005829">
    <property type="term" value="C:cytosol"/>
    <property type="evidence" value="ECO:0007669"/>
    <property type="project" value="TreeGrafter"/>
</dbReference>
<comment type="caution">
    <text evidence="12">The sequence shown here is derived from an EMBL/GenBank/DDBJ whole genome shotgun (WGS) entry which is preliminary data.</text>
</comment>
<organism evidence="12 13">
    <name type="scientific">Pedobacter alluvionis</name>
    <dbReference type="NCBI Taxonomy" id="475253"/>
    <lineage>
        <taxon>Bacteria</taxon>
        <taxon>Pseudomonadati</taxon>
        <taxon>Bacteroidota</taxon>
        <taxon>Sphingobacteriia</taxon>
        <taxon>Sphingobacteriales</taxon>
        <taxon>Sphingobacteriaceae</taxon>
        <taxon>Pedobacter</taxon>
    </lineage>
</organism>
<keyword evidence="5 7" id="KW-0460">Magnesium</keyword>
<evidence type="ECO:0000259" key="8">
    <source>
        <dbReference type="Pfam" id="PF00408"/>
    </source>
</evidence>
<dbReference type="PROSITE" id="PS00710">
    <property type="entry name" value="PGM_PMM"/>
    <property type="match status" value="1"/>
</dbReference>
<evidence type="ECO:0000256" key="6">
    <source>
        <dbReference type="ARBA" id="ARBA00023235"/>
    </source>
</evidence>
<evidence type="ECO:0000256" key="7">
    <source>
        <dbReference type="RuleBase" id="RU004326"/>
    </source>
</evidence>
<evidence type="ECO:0000256" key="5">
    <source>
        <dbReference type="ARBA" id="ARBA00022842"/>
    </source>
</evidence>
<feature type="domain" description="Alpha-D-phosphohexomutase alpha/beta/alpha" evidence="11">
    <location>
        <begin position="293"/>
        <end position="399"/>
    </location>
</feature>
<sequence>MQKLGKIAAILFFFLFLSLIKLYTVTLIKSISGIRGTIGGRAGDGLTPFDIVKFTAAFGSWVVQKTGNKRIVLGRDARISGEMVNNLVIGTLQGLGIEVIDLGLSTTPTVEVAVPDENAGGGIILTASHNPKQWNALKLLNASGEFISDADGKEVLDLAESADFDFAEVDKLGKVIKNDTYLQKHIDKVLALPLVDVEAIKKADFKIVIDCVNSTGGIFIPALLKALGVNKVVELYCTPDGYFPHNPEPLPENLTEISKEVQKQNANLGIVVDPDVDRLCFVNEDGSMFGEEYTLVAVADYVLKNTPGNTVSNLSSTRALRDVTEKAGAEYNASAVGEVNVVNKMKETNAIIGGEGNGGIIYPESHYGRDALVGIALFLTHLAKFGKSISVLQASYPQYYISKNKITLTPEMDIDNLLKQVEEKYKNQPYSTIDGLKIEFDKTWVHLRRSNTEPIIRIYSEAENETIAENLANKIISDIKEILHL</sequence>
<reference evidence="12 13" key="1">
    <citation type="submission" date="2018-10" db="EMBL/GenBank/DDBJ databases">
        <title>Genomic Encyclopedia of Archaeal and Bacterial Type Strains, Phase II (KMG-II): from individual species to whole genera.</title>
        <authorList>
            <person name="Goeker M."/>
        </authorList>
    </citation>
    <scope>NUCLEOTIDE SEQUENCE [LARGE SCALE GENOMIC DNA]</scope>
    <source>
        <strain evidence="12 13">DSM 19624</strain>
    </source>
</reference>
<dbReference type="InterPro" id="IPR024086">
    <property type="entry name" value="GlmM_arc-type"/>
</dbReference>
<dbReference type="InterPro" id="IPR050060">
    <property type="entry name" value="Phosphoglucosamine_mutase"/>
</dbReference>
<keyword evidence="6" id="KW-0413">Isomerase</keyword>
<dbReference type="Gene3D" id="3.40.120.10">
    <property type="entry name" value="Alpha-D-Glucose-1,6-Bisphosphate, subunit A, domain 3"/>
    <property type="match status" value="3"/>
</dbReference>
<proteinExistence type="inferred from homology"/>
<dbReference type="PANTHER" id="PTHR42946">
    <property type="entry name" value="PHOSPHOHEXOSE MUTASE"/>
    <property type="match status" value="1"/>
</dbReference>
<dbReference type="Pfam" id="PF02878">
    <property type="entry name" value="PGM_PMM_I"/>
    <property type="match status" value="1"/>
</dbReference>
<evidence type="ECO:0000259" key="11">
    <source>
        <dbReference type="Pfam" id="PF02880"/>
    </source>
</evidence>
<evidence type="ECO:0000256" key="1">
    <source>
        <dbReference type="ARBA" id="ARBA00001946"/>
    </source>
</evidence>
<evidence type="ECO:0000256" key="3">
    <source>
        <dbReference type="ARBA" id="ARBA00022553"/>
    </source>
</evidence>
<evidence type="ECO:0000259" key="10">
    <source>
        <dbReference type="Pfam" id="PF02879"/>
    </source>
</evidence>
<dbReference type="PRINTS" id="PR00509">
    <property type="entry name" value="PGMPMM"/>
</dbReference>
<dbReference type="GO" id="GO:0009252">
    <property type="term" value="P:peptidoglycan biosynthetic process"/>
    <property type="evidence" value="ECO:0007669"/>
    <property type="project" value="TreeGrafter"/>
</dbReference>
<dbReference type="GO" id="GO:0000287">
    <property type="term" value="F:magnesium ion binding"/>
    <property type="evidence" value="ECO:0007669"/>
    <property type="project" value="InterPro"/>
</dbReference>
<dbReference type="SUPFAM" id="SSF53738">
    <property type="entry name" value="Phosphoglucomutase, first 3 domains"/>
    <property type="match status" value="3"/>
</dbReference>
<dbReference type="AlphaFoldDB" id="A0A497XVN0"/>
<dbReference type="PANTHER" id="PTHR42946:SF1">
    <property type="entry name" value="PHOSPHOGLUCOMUTASE (ALPHA-D-GLUCOSE-1,6-BISPHOSPHATE-DEPENDENT)"/>
    <property type="match status" value="1"/>
</dbReference>
<dbReference type="GO" id="GO:0005975">
    <property type="term" value="P:carbohydrate metabolic process"/>
    <property type="evidence" value="ECO:0007669"/>
    <property type="project" value="InterPro"/>
</dbReference>
<evidence type="ECO:0000259" key="9">
    <source>
        <dbReference type="Pfam" id="PF02878"/>
    </source>
</evidence>
<dbReference type="SUPFAM" id="SSF55957">
    <property type="entry name" value="Phosphoglucomutase, C-terminal domain"/>
    <property type="match status" value="1"/>
</dbReference>
<evidence type="ECO:0000256" key="4">
    <source>
        <dbReference type="ARBA" id="ARBA00022723"/>
    </source>
</evidence>
<keyword evidence="3" id="KW-0597">Phosphoprotein</keyword>
<dbReference type="InterPro" id="IPR005846">
    <property type="entry name" value="A-D-PHexomutase_a/b/a-III"/>
</dbReference>
<dbReference type="GO" id="GO:0008966">
    <property type="term" value="F:phosphoglucosamine mutase activity"/>
    <property type="evidence" value="ECO:0007669"/>
    <property type="project" value="InterPro"/>
</dbReference>
<dbReference type="InterPro" id="IPR005843">
    <property type="entry name" value="A-D-PHexomutase_C"/>
</dbReference>
<feature type="domain" description="Alpha-D-phosphohexomutase alpha/beta/alpha" evidence="9">
    <location>
        <begin position="32"/>
        <end position="164"/>
    </location>
</feature>
<feature type="domain" description="Alpha-D-phosphohexomutase alpha/beta/alpha" evidence="10">
    <location>
        <begin position="187"/>
        <end position="286"/>
    </location>
</feature>
<dbReference type="Gene3D" id="3.30.310.50">
    <property type="entry name" value="Alpha-D-phosphohexomutase, C-terminal domain"/>
    <property type="match status" value="1"/>
</dbReference>
<dbReference type="GO" id="GO:0006048">
    <property type="term" value="P:UDP-N-acetylglucosamine biosynthetic process"/>
    <property type="evidence" value="ECO:0007669"/>
    <property type="project" value="TreeGrafter"/>
</dbReference>
<evidence type="ECO:0000256" key="2">
    <source>
        <dbReference type="ARBA" id="ARBA00010231"/>
    </source>
</evidence>
<comment type="similarity">
    <text evidence="2 7">Belongs to the phosphohexose mutase family.</text>
</comment>
<dbReference type="Pfam" id="PF00408">
    <property type="entry name" value="PGM_PMM_IV"/>
    <property type="match status" value="1"/>
</dbReference>
<dbReference type="Pfam" id="PF02880">
    <property type="entry name" value="PGM_PMM_III"/>
    <property type="match status" value="1"/>
</dbReference>
<dbReference type="Pfam" id="PF02879">
    <property type="entry name" value="PGM_PMM_II"/>
    <property type="match status" value="1"/>
</dbReference>
<protein>
    <submittedName>
        <fullName evidence="12">Phosphomannomutase</fullName>
    </submittedName>
</protein>
<evidence type="ECO:0000313" key="12">
    <source>
        <dbReference type="EMBL" id="RLJ72704.1"/>
    </source>
</evidence>
<feature type="domain" description="Alpha-D-phosphohexomutase C-terminal" evidence="8">
    <location>
        <begin position="418"/>
        <end position="475"/>
    </location>
</feature>
<accession>A0A497XVN0</accession>
<dbReference type="NCBIfam" id="TIGR03990">
    <property type="entry name" value="Arch_GlmM"/>
    <property type="match status" value="1"/>
</dbReference>
<dbReference type="InterPro" id="IPR016055">
    <property type="entry name" value="A-D-PHexomutase_a/b/a-I/II/III"/>
</dbReference>
<dbReference type="InterPro" id="IPR005844">
    <property type="entry name" value="A-D-PHexomutase_a/b/a-I"/>
</dbReference>
<gene>
    <name evidence="12" type="ORF">BCL90_4341</name>
</gene>
<keyword evidence="4 7" id="KW-0479">Metal-binding</keyword>
<dbReference type="InterPro" id="IPR005845">
    <property type="entry name" value="A-D-PHexomutase_a/b/a-II"/>
</dbReference>
<dbReference type="InterPro" id="IPR036900">
    <property type="entry name" value="A-D-PHexomutase_C_sf"/>
</dbReference>
<dbReference type="FunFam" id="3.40.120.10:FF:000020">
    <property type="entry name" value="Phosphoglucosamine mutase"/>
    <property type="match status" value="1"/>
</dbReference>
<dbReference type="InterPro" id="IPR005841">
    <property type="entry name" value="Alpha-D-phosphohexomutase_SF"/>
</dbReference>
<comment type="cofactor">
    <cofactor evidence="1">
        <name>Mg(2+)</name>
        <dbReference type="ChEBI" id="CHEBI:18420"/>
    </cofactor>
</comment>
<name>A0A497XVN0_9SPHI</name>
<dbReference type="EMBL" id="RCCK01000014">
    <property type="protein sequence ID" value="RLJ72704.1"/>
    <property type="molecule type" value="Genomic_DNA"/>
</dbReference>
<dbReference type="InterPro" id="IPR016066">
    <property type="entry name" value="A-D-PHexomutase_CS"/>
</dbReference>
<dbReference type="Proteomes" id="UP000273898">
    <property type="component" value="Unassembled WGS sequence"/>
</dbReference>